<evidence type="ECO:0000313" key="6">
    <source>
        <dbReference type="Proteomes" id="UP000254425"/>
    </source>
</evidence>
<dbReference type="GO" id="GO:0005829">
    <property type="term" value="C:cytosol"/>
    <property type="evidence" value="ECO:0007669"/>
    <property type="project" value="UniProtKB-ARBA"/>
</dbReference>
<sequence length="361" mass="38097">MTSLFDSHRLGALRLPNRVVMAPMSRARATADGMPTASQATYYAQRATAGLIVSEGVQPSLQGQSNPYTPGLHSAAQAAAWLPVTDAVHANGGRIFAQLMHGGRVGHPEVAGYVPVAPSAVRLDAELFTGPRGLLPAPEPRALSTREAAGEARVFGDAARYAVDAGFDGVELHGANGYLIQQFLSSNVNRRTDAYGGSVTGRIRFAVEAAEAAVDAVGADRVGIRLSPGGRVWDTAEDDVPELYAALLDALAGLGLAYVHVLVATDEDLLLALRKAWPHTFIANPGGQIGPKPTTRADAEHWLGQGADLVSFGRAYLANPDLVERLRTGAPLSEADRDTWYQGGDTGYLDYPAYVHRPAAA</sequence>
<keyword evidence="3" id="KW-0560">Oxidoreductase</keyword>
<accession>A0A345XUQ5</accession>
<dbReference type="RefSeq" id="WP_208881493.1">
    <property type="nucleotide sequence ID" value="NZ_CP031320.1"/>
</dbReference>
<dbReference type="InterPro" id="IPR045247">
    <property type="entry name" value="Oye-like"/>
</dbReference>
<dbReference type="GO" id="GO:0010181">
    <property type="term" value="F:FMN binding"/>
    <property type="evidence" value="ECO:0007669"/>
    <property type="project" value="InterPro"/>
</dbReference>
<reference evidence="5 6" key="1">
    <citation type="submission" date="2018-07" db="EMBL/GenBank/DDBJ databases">
        <title>Draft genome of the type strain Streptomyces armeniacus ATCC 15676.</title>
        <authorList>
            <person name="Labana P."/>
            <person name="Gosse J.T."/>
            <person name="Boddy C.N."/>
        </authorList>
    </citation>
    <scope>NUCLEOTIDE SEQUENCE [LARGE SCALE GENOMIC DNA]</scope>
    <source>
        <strain evidence="5 6">ATCC 15676</strain>
    </source>
</reference>
<evidence type="ECO:0000256" key="3">
    <source>
        <dbReference type="ARBA" id="ARBA00023002"/>
    </source>
</evidence>
<dbReference type="EMBL" id="CP031320">
    <property type="protein sequence ID" value="AXK35371.1"/>
    <property type="molecule type" value="Genomic_DNA"/>
</dbReference>
<feature type="domain" description="NADH:flavin oxidoreductase/NADH oxidase N-terminal" evidence="4">
    <location>
        <begin position="4"/>
        <end position="331"/>
    </location>
</feature>
<name>A0A345XUQ5_9ACTN</name>
<dbReference type="AlphaFoldDB" id="A0A345XUQ5"/>
<organism evidence="5 6">
    <name type="scientific">Streptomyces armeniacus</name>
    <dbReference type="NCBI Taxonomy" id="83291"/>
    <lineage>
        <taxon>Bacteria</taxon>
        <taxon>Bacillati</taxon>
        <taxon>Actinomycetota</taxon>
        <taxon>Actinomycetes</taxon>
        <taxon>Kitasatosporales</taxon>
        <taxon>Streptomycetaceae</taxon>
        <taxon>Streptomyces</taxon>
    </lineage>
</organism>
<keyword evidence="6" id="KW-1185">Reference proteome</keyword>
<protein>
    <submittedName>
        <fullName evidence="5">Alkene reductase</fullName>
    </submittedName>
</protein>
<dbReference type="KEGG" id="sarm:DVA86_24715"/>
<dbReference type="PANTHER" id="PTHR22893:SF91">
    <property type="entry name" value="NADPH DEHYDROGENASE 2-RELATED"/>
    <property type="match status" value="1"/>
</dbReference>
<comment type="cofactor">
    <cofactor evidence="1">
        <name>FMN</name>
        <dbReference type="ChEBI" id="CHEBI:58210"/>
    </cofactor>
</comment>
<dbReference type="FunFam" id="3.20.20.70:FF:000059">
    <property type="entry name" value="N-ethylmaleimide reductase, FMN-linked"/>
    <property type="match status" value="1"/>
</dbReference>
<dbReference type="Pfam" id="PF00724">
    <property type="entry name" value="Oxidored_FMN"/>
    <property type="match status" value="1"/>
</dbReference>
<evidence type="ECO:0000256" key="1">
    <source>
        <dbReference type="ARBA" id="ARBA00001917"/>
    </source>
</evidence>
<evidence type="ECO:0000256" key="2">
    <source>
        <dbReference type="ARBA" id="ARBA00005979"/>
    </source>
</evidence>
<comment type="similarity">
    <text evidence="2">Belongs to the NADH:flavin oxidoreductase/NADH oxidase family.</text>
</comment>
<dbReference type="CDD" id="cd02933">
    <property type="entry name" value="OYE_like_FMN"/>
    <property type="match status" value="1"/>
</dbReference>
<dbReference type="GO" id="GO:0016628">
    <property type="term" value="F:oxidoreductase activity, acting on the CH-CH group of donors, NAD or NADP as acceptor"/>
    <property type="evidence" value="ECO:0007669"/>
    <property type="project" value="UniProtKB-ARBA"/>
</dbReference>
<dbReference type="Gene3D" id="3.20.20.70">
    <property type="entry name" value="Aldolase class I"/>
    <property type="match status" value="1"/>
</dbReference>
<gene>
    <name evidence="5" type="ORF">DVA86_24715</name>
</gene>
<evidence type="ECO:0000259" key="4">
    <source>
        <dbReference type="Pfam" id="PF00724"/>
    </source>
</evidence>
<dbReference type="InterPro" id="IPR001155">
    <property type="entry name" value="OxRdtase_FMN_N"/>
</dbReference>
<dbReference type="SUPFAM" id="SSF51395">
    <property type="entry name" value="FMN-linked oxidoreductases"/>
    <property type="match status" value="1"/>
</dbReference>
<dbReference type="Proteomes" id="UP000254425">
    <property type="component" value="Chromosome"/>
</dbReference>
<proteinExistence type="inferred from homology"/>
<dbReference type="InterPro" id="IPR013785">
    <property type="entry name" value="Aldolase_TIM"/>
</dbReference>
<dbReference type="PANTHER" id="PTHR22893">
    <property type="entry name" value="NADH OXIDOREDUCTASE-RELATED"/>
    <property type="match status" value="1"/>
</dbReference>
<evidence type="ECO:0000313" key="5">
    <source>
        <dbReference type="EMBL" id="AXK35371.1"/>
    </source>
</evidence>